<gene>
    <name evidence="2" type="ORF">GGI59_004548</name>
</gene>
<name>A0A7W9CWX4_9HYPH</name>
<dbReference type="PROSITE" id="PS51257">
    <property type="entry name" value="PROKAR_LIPOPROTEIN"/>
    <property type="match status" value="1"/>
</dbReference>
<accession>A0A7W9CWX4</accession>
<evidence type="ECO:0000313" key="3">
    <source>
        <dbReference type="Proteomes" id="UP000528824"/>
    </source>
</evidence>
<keyword evidence="3" id="KW-1185">Reference proteome</keyword>
<dbReference type="Proteomes" id="UP000528824">
    <property type="component" value="Unassembled WGS sequence"/>
</dbReference>
<dbReference type="RefSeq" id="WP_183918776.1">
    <property type="nucleotide sequence ID" value="NZ_JACHBB010000009.1"/>
</dbReference>
<protein>
    <submittedName>
        <fullName evidence="2">Uncharacterized protein</fullName>
    </submittedName>
</protein>
<sequence length="161" mass="17403">MRLIPFVGFFAAIASIACGQVANAGSLDGDTLRNMPIGKPTKFSNLSSFEAQAICLLEPYQARLYSEDALAARVNQYLAANDYAPDEGHFALVLVGRQAIEIAAFDRSRKLDVLAKHKVSSPVAEMLPKGFAPHDCASGQSAAFLKIEIRGRTYVLLGETR</sequence>
<feature type="chain" id="PRO_5031165024" evidence="1">
    <location>
        <begin position="25"/>
        <end position="161"/>
    </location>
</feature>
<dbReference type="AlphaFoldDB" id="A0A7W9CWX4"/>
<organism evidence="2 3">
    <name type="scientific">Rhizobium lentis</name>
    <dbReference type="NCBI Taxonomy" id="1138194"/>
    <lineage>
        <taxon>Bacteria</taxon>
        <taxon>Pseudomonadati</taxon>
        <taxon>Pseudomonadota</taxon>
        <taxon>Alphaproteobacteria</taxon>
        <taxon>Hyphomicrobiales</taxon>
        <taxon>Rhizobiaceae</taxon>
        <taxon>Rhizobium/Agrobacterium group</taxon>
        <taxon>Rhizobium</taxon>
    </lineage>
</organism>
<comment type="caution">
    <text evidence="2">The sequence shown here is derived from an EMBL/GenBank/DDBJ whole genome shotgun (WGS) entry which is preliminary data.</text>
</comment>
<evidence type="ECO:0000313" key="2">
    <source>
        <dbReference type="EMBL" id="MBB5562858.1"/>
    </source>
</evidence>
<dbReference type="EMBL" id="JACHBC010000010">
    <property type="protein sequence ID" value="MBB5562858.1"/>
    <property type="molecule type" value="Genomic_DNA"/>
</dbReference>
<keyword evidence="1" id="KW-0732">Signal</keyword>
<evidence type="ECO:0000256" key="1">
    <source>
        <dbReference type="SAM" id="SignalP"/>
    </source>
</evidence>
<feature type="signal peptide" evidence="1">
    <location>
        <begin position="1"/>
        <end position="24"/>
    </location>
</feature>
<proteinExistence type="predicted"/>
<reference evidence="2 3" key="1">
    <citation type="submission" date="2020-08" db="EMBL/GenBank/DDBJ databases">
        <title>Genomic Encyclopedia of Type Strains, Phase IV (KMG-V): Genome sequencing to study the core and pangenomes of soil and plant-associated prokaryotes.</title>
        <authorList>
            <person name="Whitman W."/>
        </authorList>
    </citation>
    <scope>NUCLEOTIDE SEQUENCE [LARGE SCALE GENOMIC DNA]</scope>
    <source>
        <strain evidence="2 3">SEMIA 4034</strain>
    </source>
</reference>